<keyword evidence="2" id="KW-1185">Reference proteome</keyword>
<dbReference type="GO" id="GO:0016787">
    <property type="term" value="F:hydrolase activity"/>
    <property type="evidence" value="ECO:0007669"/>
    <property type="project" value="UniProtKB-KW"/>
</dbReference>
<dbReference type="RefSeq" id="WP_379527406.1">
    <property type="nucleotide sequence ID" value="NZ_JBHSBI010000003.1"/>
</dbReference>
<gene>
    <name evidence="1" type="ORF">ACFOY2_08645</name>
</gene>
<dbReference type="NCBIfam" id="TIGR01509">
    <property type="entry name" value="HAD-SF-IA-v3"/>
    <property type="match status" value="1"/>
</dbReference>
<proteinExistence type="predicted"/>
<dbReference type="EMBL" id="JBHSBI010000003">
    <property type="protein sequence ID" value="MFC4007287.1"/>
    <property type="molecule type" value="Genomic_DNA"/>
</dbReference>
<dbReference type="InterPro" id="IPR036412">
    <property type="entry name" value="HAD-like_sf"/>
</dbReference>
<dbReference type="Proteomes" id="UP001595851">
    <property type="component" value="Unassembled WGS sequence"/>
</dbReference>
<comment type="caution">
    <text evidence="1">The sequence shown here is derived from an EMBL/GenBank/DDBJ whole genome shotgun (WGS) entry which is preliminary data.</text>
</comment>
<dbReference type="InterPro" id="IPR023214">
    <property type="entry name" value="HAD_sf"/>
</dbReference>
<dbReference type="SUPFAM" id="SSF56784">
    <property type="entry name" value="HAD-like"/>
    <property type="match status" value="1"/>
</dbReference>
<organism evidence="1 2">
    <name type="scientific">Nonomuraea purpurea</name>
    <dbReference type="NCBI Taxonomy" id="1849276"/>
    <lineage>
        <taxon>Bacteria</taxon>
        <taxon>Bacillati</taxon>
        <taxon>Actinomycetota</taxon>
        <taxon>Actinomycetes</taxon>
        <taxon>Streptosporangiales</taxon>
        <taxon>Streptosporangiaceae</taxon>
        <taxon>Nonomuraea</taxon>
    </lineage>
</organism>
<dbReference type="PANTHER" id="PTHR43611">
    <property type="entry name" value="ALPHA-D-GLUCOSE 1-PHOSPHATE PHOSPHATASE"/>
    <property type="match status" value="1"/>
</dbReference>
<keyword evidence="1" id="KW-0378">Hydrolase</keyword>
<dbReference type="SFLD" id="SFLDS00003">
    <property type="entry name" value="Haloacid_Dehalogenase"/>
    <property type="match status" value="1"/>
</dbReference>
<evidence type="ECO:0000313" key="1">
    <source>
        <dbReference type="EMBL" id="MFC4007287.1"/>
    </source>
</evidence>
<reference evidence="2" key="1">
    <citation type="journal article" date="2019" name="Int. J. Syst. Evol. Microbiol.">
        <title>The Global Catalogue of Microorganisms (GCM) 10K type strain sequencing project: providing services to taxonomists for standard genome sequencing and annotation.</title>
        <authorList>
            <consortium name="The Broad Institute Genomics Platform"/>
            <consortium name="The Broad Institute Genome Sequencing Center for Infectious Disease"/>
            <person name="Wu L."/>
            <person name="Ma J."/>
        </authorList>
    </citation>
    <scope>NUCLEOTIDE SEQUENCE [LARGE SCALE GENOMIC DNA]</scope>
    <source>
        <strain evidence="2">TBRC 1276</strain>
    </source>
</reference>
<dbReference type="Gene3D" id="3.40.50.1000">
    <property type="entry name" value="HAD superfamily/HAD-like"/>
    <property type="match status" value="1"/>
</dbReference>
<protein>
    <submittedName>
        <fullName evidence="1">HAD family hydrolase</fullName>
        <ecNumber evidence="1">3.1.3.-</ecNumber>
    </submittedName>
</protein>
<dbReference type="PANTHER" id="PTHR43611:SF3">
    <property type="entry name" value="FLAVIN MONONUCLEOTIDE HYDROLASE 1, CHLOROPLATIC"/>
    <property type="match status" value="1"/>
</dbReference>
<dbReference type="InterPro" id="IPR006439">
    <property type="entry name" value="HAD-SF_hydro_IA"/>
</dbReference>
<sequence length="222" mass="24460">MKVVVFDAMGVLYRYGDVQGRVLIPYLRAQGCHAPEQDIRKAYRAATLGRLTTDGFWAAVGLTARDEHYCQEHRLTEGTLEALDELAGAGLEAACLSNDTAAWSALVRRRFGLERRIRRWFISSGLRVRKPDPAAYEAVLDALNVPAWQVVFVDDRPVNLAPARALGMRTVLFRSDDTDAHPAPGSPHEVGSMRELVAAVRRIHRPMDAGRASPTGRSPDGS</sequence>
<accession>A0ABV8G4M2</accession>
<dbReference type="SFLD" id="SFLDG01129">
    <property type="entry name" value="C1.5:_HAD__Beta-PGM__Phosphata"/>
    <property type="match status" value="1"/>
</dbReference>
<dbReference type="Pfam" id="PF00702">
    <property type="entry name" value="Hydrolase"/>
    <property type="match status" value="1"/>
</dbReference>
<dbReference type="PRINTS" id="PR00413">
    <property type="entry name" value="HADHALOGNASE"/>
</dbReference>
<evidence type="ECO:0000313" key="2">
    <source>
        <dbReference type="Proteomes" id="UP001595851"/>
    </source>
</evidence>
<name>A0ABV8G4M2_9ACTN</name>
<dbReference type="EC" id="3.1.3.-" evidence="1"/>